<sequence>MFNFLKKNNKLEIKAPIIGTGRPLSDVPDEVFASKMMGDGIAFEPSEGILYAPMDGEIVQVFPTLHAVGIKSNNGLEILLHIGIDTVNLSGEGFESFVNAGDKVTAGQKLISFDINLIKEKAKSVITPLIITNMDEVANIEHHYGATTEDSVVLTITLN</sequence>
<feature type="domain" description="PTS EIIA type-1" evidence="7">
    <location>
        <begin position="29"/>
        <end position="133"/>
    </location>
</feature>
<dbReference type="NCBIfam" id="TIGR00830">
    <property type="entry name" value="PTBA"/>
    <property type="match status" value="1"/>
</dbReference>
<dbReference type="GO" id="GO:0005737">
    <property type="term" value="C:cytoplasm"/>
    <property type="evidence" value="ECO:0007669"/>
    <property type="project" value="UniProtKB-SubCell"/>
</dbReference>
<dbReference type="PROSITE" id="PS00371">
    <property type="entry name" value="PTS_EIIA_TYPE_1_HIS"/>
    <property type="match status" value="1"/>
</dbReference>
<dbReference type="RefSeq" id="WP_066141489.1">
    <property type="nucleotide sequence ID" value="NZ_CBCSGM010000003.1"/>
</dbReference>
<dbReference type="SUPFAM" id="SSF51261">
    <property type="entry name" value="Duplicated hybrid motif"/>
    <property type="match status" value="1"/>
</dbReference>
<dbReference type="InterPro" id="IPR011055">
    <property type="entry name" value="Dup_hybrid_motif"/>
</dbReference>
<evidence type="ECO:0000256" key="5">
    <source>
        <dbReference type="ARBA" id="ARBA00022683"/>
    </source>
</evidence>
<dbReference type="InterPro" id="IPR050890">
    <property type="entry name" value="PTS_EIIA_component"/>
</dbReference>
<dbReference type="PANTHER" id="PTHR45008:SF1">
    <property type="entry name" value="PTS SYSTEM GLUCOSE-SPECIFIC EIIA COMPONENT"/>
    <property type="match status" value="1"/>
</dbReference>
<keyword evidence="5" id="KW-0598">Phosphotransferase system</keyword>
<evidence type="ECO:0000259" key="7">
    <source>
        <dbReference type="PROSITE" id="PS51093"/>
    </source>
</evidence>
<dbReference type="PANTHER" id="PTHR45008">
    <property type="entry name" value="PTS SYSTEM GLUCOSE-SPECIFIC EIIA COMPONENT"/>
    <property type="match status" value="1"/>
</dbReference>
<protein>
    <submittedName>
        <fullName evidence="8">PTS system, glucose subfamily, IIA subunit</fullName>
        <ecNumber evidence="8">2.7.1.-</ecNumber>
    </submittedName>
</protein>
<keyword evidence="6" id="KW-0418">Kinase</keyword>
<keyword evidence="4 8" id="KW-0808">Transferase</keyword>
<dbReference type="FunFam" id="2.70.70.10:FF:000001">
    <property type="entry name" value="PTS system glucose-specific IIA component"/>
    <property type="match status" value="1"/>
</dbReference>
<evidence type="ECO:0000256" key="2">
    <source>
        <dbReference type="ARBA" id="ARBA00022448"/>
    </source>
</evidence>
<keyword evidence="9" id="KW-1185">Reference proteome</keyword>
<dbReference type="Proteomes" id="UP000249134">
    <property type="component" value="Chromosome 1"/>
</dbReference>
<dbReference type="GO" id="GO:0016301">
    <property type="term" value="F:kinase activity"/>
    <property type="evidence" value="ECO:0007669"/>
    <property type="project" value="UniProtKB-KW"/>
</dbReference>
<keyword evidence="3" id="KW-0762">Sugar transport</keyword>
<evidence type="ECO:0000256" key="6">
    <source>
        <dbReference type="ARBA" id="ARBA00022777"/>
    </source>
</evidence>
<dbReference type="EC" id="2.7.1.-" evidence="8"/>
<evidence type="ECO:0000313" key="8">
    <source>
        <dbReference type="EMBL" id="SQI62040.1"/>
    </source>
</evidence>
<evidence type="ECO:0000256" key="4">
    <source>
        <dbReference type="ARBA" id="ARBA00022679"/>
    </source>
</evidence>
<evidence type="ECO:0000256" key="3">
    <source>
        <dbReference type="ARBA" id="ARBA00022597"/>
    </source>
</evidence>
<dbReference type="GO" id="GO:0009401">
    <property type="term" value="P:phosphoenolpyruvate-dependent sugar phosphotransferase system"/>
    <property type="evidence" value="ECO:0007669"/>
    <property type="project" value="UniProtKB-KW"/>
</dbReference>
<organism evidence="8 9">
    <name type="scientific">Lederbergia lenta</name>
    <name type="common">Bacillus lentus</name>
    <dbReference type="NCBI Taxonomy" id="1467"/>
    <lineage>
        <taxon>Bacteria</taxon>
        <taxon>Bacillati</taxon>
        <taxon>Bacillota</taxon>
        <taxon>Bacilli</taxon>
        <taxon>Bacillales</taxon>
        <taxon>Bacillaceae</taxon>
        <taxon>Lederbergia</taxon>
    </lineage>
</organism>
<dbReference type="EMBL" id="LS483476">
    <property type="protein sequence ID" value="SQI62040.1"/>
    <property type="molecule type" value="Genomic_DNA"/>
</dbReference>
<dbReference type="AlphaFoldDB" id="A0A2X4WWG8"/>
<reference evidence="8 9" key="1">
    <citation type="submission" date="2018-06" db="EMBL/GenBank/DDBJ databases">
        <authorList>
            <consortium name="Pathogen Informatics"/>
            <person name="Doyle S."/>
        </authorList>
    </citation>
    <scope>NUCLEOTIDE SEQUENCE [LARGE SCALE GENOMIC DNA]</scope>
    <source>
        <strain evidence="8 9">NCTC4824</strain>
    </source>
</reference>
<dbReference type="STRING" id="1348624.GCA_001591545_02222"/>
<keyword evidence="2" id="KW-0813">Transport</keyword>
<accession>A0A2X4WWG8</accession>
<evidence type="ECO:0000256" key="1">
    <source>
        <dbReference type="ARBA" id="ARBA00004496"/>
    </source>
</evidence>
<evidence type="ECO:0000313" key="9">
    <source>
        <dbReference type="Proteomes" id="UP000249134"/>
    </source>
</evidence>
<dbReference type="InterPro" id="IPR001127">
    <property type="entry name" value="PTS_EIIA_1_perm"/>
</dbReference>
<comment type="subcellular location">
    <subcellularLocation>
        <location evidence="1">Cytoplasm</location>
    </subcellularLocation>
</comment>
<proteinExistence type="predicted"/>
<dbReference type="Gene3D" id="2.70.70.10">
    <property type="entry name" value="Glucose Permease (Domain IIA)"/>
    <property type="match status" value="1"/>
</dbReference>
<dbReference type="Pfam" id="PF00358">
    <property type="entry name" value="PTS_EIIA_1"/>
    <property type="match status" value="1"/>
</dbReference>
<gene>
    <name evidence="8" type="primary">crr</name>
    <name evidence="8" type="ORF">NCTC4824_03560</name>
</gene>
<dbReference type="PROSITE" id="PS51093">
    <property type="entry name" value="PTS_EIIA_TYPE_1"/>
    <property type="match status" value="1"/>
</dbReference>
<name>A0A2X4WWG8_LEDLE</name>
<dbReference type="KEGG" id="blen:NCTC4824_03560"/>